<sequence length="304" mass="33927">MTNTEKIFSFIDTYAQSSNALYLEAVIDACNEWLTGSSAPDLSTPATQEEMRRGIQLAILKGMKENAQPNHQMTPDSIGMLLGHIASKLVRDDEETTLLDPTVGTGNLLYTVMNMMNVNVSAYAVEIDEVLVRLSAVVAEILEQRVTFLVQDALRPLFIDPVDMVISDLPVGYYPDDENGLNYELMPPEGHAYAHHLFIEQSLNHTKDGGYALFIIPSNLFESEQASQLHAFLKNKAIVRAVIQLPSALFKNEVHEKSILILQKPSEKIVAKPEVLLAKVPDMKNKNAMARFLQDVDKWAKKES</sequence>
<dbReference type="EMBL" id="CP017560">
    <property type="protein sequence ID" value="AOV07221.1"/>
    <property type="molecule type" value="Genomic_DNA"/>
</dbReference>
<dbReference type="Pfam" id="PF02384">
    <property type="entry name" value="N6_Mtase"/>
    <property type="match status" value="1"/>
</dbReference>
<reference evidence="2 3" key="1">
    <citation type="submission" date="2016-09" db="EMBL/GenBank/DDBJ databases">
        <title>Complete genome sequence of the Lysinibacillus sphaericus LMG 22257, a specie of Bacillus with ureolytic activity that can effectively biodeposit calcium carbonate.</title>
        <authorList>
            <person name="Yan W."/>
        </authorList>
    </citation>
    <scope>NUCLEOTIDE SEQUENCE [LARGE SCALE GENOMIC DNA]</scope>
    <source>
        <strain evidence="2 3">LMG 22257</strain>
    </source>
</reference>
<dbReference type="InterPro" id="IPR052933">
    <property type="entry name" value="DNA_Protect_Modify"/>
</dbReference>
<organism evidence="2 3">
    <name type="scientific">Sporosarcina ureilytica</name>
    <dbReference type="NCBI Taxonomy" id="298596"/>
    <lineage>
        <taxon>Bacteria</taxon>
        <taxon>Bacillati</taxon>
        <taxon>Bacillota</taxon>
        <taxon>Bacilli</taxon>
        <taxon>Bacillales</taxon>
        <taxon>Caryophanaceae</taxon>
        <taxon>Sporosarcina</taxon>
    </lineage>
</organism>
<name>A0A1D8JET5_9BACL</name>
<keyword evidence="2" id="KW-0808">Transferase</keyword>
<evidence type="ECO:0000313" key="2">
    <source>
        <dbReference type="EMBL" id="AOV07221.1"/>
    </source>
</evidence>
<gene>
    <name evidence="2" type="ORF">BI350_06485</name>
</gene>
<dbReference type="PANTHER" id="PTHR41313">
    <property type="entry name" value="ADENINE-SPECIFIC METHYLTRANSFERASE"/>
    <property type="match status" value="1"/>
</dbReference>
<dbReference type="GO" id="GO:0003677">
    <property type="term" value="F:DNA binding"/>
    <property type="evidence" value="ECO:0007669"/>
    <property type="project" value="InterPro"/>
</dbReference>
<keyword evidence="3" id="KW-1185">Reference proteome</keyword>
<dbReference type="InterPro" id="IPR016843">
    <property type="entry name" value="S-AdoMet-dep_Ade-MeTrfase_prd"/>
</dbReference>
<accession>A0A1D8JET5</accession>
<dbReference type="PRINTS" id="PR00507">
    <property type="entry name" value="N12N6MTFRASE"/>
</dbReference>
<dbReference type="GO" id="GO:0032259">
    <property type="term" value="P:methylation"/>
    <property type="evidence" value="ECO:0007669"/>
    <property type="project" value="UniProtKB-KW"/>
</dbReference>
<dbReference type="SUPFAM" id="SSF53335">
    <property type="entry name" value="S-adenosyl-L-methionine-dependent methyltransferases"/>
    <property type="match status" value="1"/>
</dbReference>
<dbReference type="InterPro" id="IPR003356">
    <property type="entry name" value="DNA_methylase_A-5"/>
</dbReference>
<dbReference type="GO" id="GO:0008170">
    <property type="term" value="F:N-methyltransferase activity"/>
    <property type="evidence" value="ECO:0007669"/>
    <property type="project" value="InterPro"/>
</dbReference>
<protein>
    <submittedName>
        <fullName evidence="2">DNA methylase</fullName>
    </submittedName>
</protein>
<evidence type="ECO:0000313" key="3">
    <source>
        <dbReference type="Proteomes" id="UP000185746"/>
    </source>
</evidence>
<dbReference type="PIRSF" id="PIRSF026567">
    <property type="entry name" value="Adenine_mtase_bact_prd"/>
    <property type="match status" value="1"/>
</dbReference>
<feature type="domain" description="DNA methylase adenine-specific" evidence="1">
    <location>
        <begin position="73"/>
        <end position="286"/>
    </location>
</feature>
<dbReference type="Gene3D" id="3.40.50.150">
    <property type="entry name" value="Vaccinia Virus protein VP39"/>
    <property type="match status" value="1"/>
</dbReference>
<dbReference type="AlphaFoldDB" id="A0A1D8JET5"/>
<dbReference type="RefSeq" id="WP_075527351.1">
    <property type="nucleotide sequence ID" value="NZ_CP017560.1"/>
</dbReference>
<dbReference type="KEGG" id="surl:BI350_06485"/>
<evidence type="ECO:0000259" key="1">
    <source>
        <dbReference type="Pfam" id="PF02384"/>
    </source>
</evidence>
<dbReference type="PANTHER" id="PTHR41313:SF1">
    <property type="entry name" value="DNA METHYLASE ADENINE-SPECIFIC DOMAIN-CONTAINING PROTEIN"/>
    <property type="match status" value="1"/>
</dbReference>
<keyword evidence="2" id="KW-0489">Methyltransferase</keyword>
<proteinExistence type="predicted"/>
<dbReference type="InterPro" id="IPR029063">
    <property type="entry name" value="SAM-dependent_MTases_sf"/>
</dbReference>
<dbReference type="CDD" id="cd02440">
    <property type="entry name" value="AdoMet_MTases"/>
    <property type="match status" value="1"/>
</dbReference>
<dbReference type="Proteomes" id="UP000185746">
    <property type="component" value="Chromosome"/>
</dbReference>